<gene>
    <name evidence="1" type="ORF">CEPIT_LOCUS1527</name>
</gene>
<accession>A0AAV0C013</accession>
<organism evidence="1 2">
    <name type="scientific">Cuscuta epithymum</name>
    <dbReference type="NCBI Taxonomy" id="186058"/>
    <lineage>
        <taxon>Eukaryota</taxon>
        <taxon>Viridiplantae</taxon>
        <taxon>Streptophyta</taxon>
        <taxon>Embryophyta</taxon>
        <taxon>Tracheophyta</taxon>
        <taxon>Spermatophyta</taxon>
        <taxon>Magnoliopsida</taxon>
        <taxon>eudicotyledons</taxon>
        <taxon>Gunneridae</taxon>
        <taxon>Pentapetalae</taxon>
        <taxon>asterids</taxon>
        <taxon>lamiids</taxon>
        <taxon>Solanales</taxon>
        <taxon>Convolvulaceae</taxon>
        <taxon>Cuscuteae</taxon>
        <taxon>Cuscuta</taxon>
        <taxon>Cuscuta subgen. Cuscuta</taxon>
    </lineage>
</organism>
<protein>
    <submittedName>
        <fullName evidence="1">Uncharacterized protein</fullName>
    </submittedName>
</protein>
<name>A0AAV0C013_9ASTE</name>
<evidence type="ECO:0000313" key="1">
    <source>
        <dbReference type="EMBL" id="CAH9060260.1"/>
    </source>
</evidence>
<sequence>MGSWLLPPNISYIASILQVVDISSETNQ</sequence>
<comment type="caution">
    <text evidence="1">The sequence shown here is derived from an EMBL/GenBank/DDBJ whole genome shotgun (WGS) entry which is preliminary data.</text>
</comment>
<dbReference type="Proteomes" id="UP001152523">
    <property type="component" value="Unassembled WGS sequence"/>
</dbReference>
<reference evidence="1" key="1">
    <citation type="submission" date="2022-07" db="EMBL/GenBank/DDBJ databases">
        <authorList>
            <person name="Macas J."/>
            <person name="Novak P."/>
            <person name="Neumann P."/>
        </authorList>
    </citation>
    <scope>NUCLEOTIDE SEQUENCE</scope>
</reference>
<keyword evidence="2" id="KW-1185">Reference proteome</keyword>
<evidence type="ECO:0000313" key="2">
    <source>
        <dbReference type="Proteomes" id="UP001152523"/>
    </source>
</evidence>
<proteinExistence type="predicted"/>
<dbReference type="EMBL" id="CAMAPF010000008">
    <property type="protein sequence ID" value="CAH9060260.1"/>
    <property type="molecule type" value="Genomic_DNA"/>
</dbReference>
<dbReference type="AlphaFoldDB" id="A0AAV0C013"/>